<name>Q6Z0D1_ORYSJ</name>
<proteinExistence type="predicted"/>
<accession>Q6Z0D1</accession>
<evidence type="ECO:0000313" key="3">
    <source>
        <dbReference type="EMBL" id="BAD03677.1"/>
    </source>
</evidence>
<reference evidence="2" key="1">
    <citation type="submission" date="2002-01" db="EMBL/GenBank/DDBJ databases">
        <title>Oryza sativa nipponbare(GA3) genomic DNA, chromosome 8, PAC clone:P0703C03.</title>
        <authorList>
            <person name="Sasaki T."/>
            <person name="Matsumoto T."/>
            <person name="Yamamoto K."/>
        </authorList>
    </citation>
    <scope>NUCLEOTIDE SEQUENCE</scope>
</reference>
<dbReference type="EMBL" id="AP004637">
    <property type="protein sequence ID" value="BAD03254.1"/>
    <property type="molecule type" value="Genomic_DNA"/>
</dbReference>
<sequence length="133" mass="14575">MPATAAAAAARSACRSSAACLLLLRSSNCCLRFGYDGGTAAAAWWCRRMANLSLPSLRDQPPTPMRSRRRQRRDDEDDDSQPAEALLGTCRGWASRVFAGFAEVMEARLCWMLTNAEKNSLIGQRPATGWAHL</sequence>
<reference evidence="4" key="3">
    <citation type="journal article" date="2005" name="Nature">
        <title>The map-based sequence of the rice genome.</title>
        <authorList>
            <consortium name="International rice genome sequencing project (IRGSP)"/>
            <person name="Matsumoto T."/>
            <person name="Wu J."/>
            <person name="Kanamori H."/>
            <person name="Katayose Y."/>
            <person name="Fujisawa M."/>
            <person name="Namiki N."/>
            <person name="Mizuno H."/>
            <person name="Yamamoto K."/>
            <person name="Antonio B.A."/>
            <person name="Baba T."/>
            <person name="Sakata K."/>
            <person name="Nagamura Y."/>
            <person name="Aoki H."/>
            <person name="Arikawa K."/>
            <person name="Arita K."/>
            <person name="Bito T."/>
            <person name="Chiden Y."/>
            <person name="Fujitsuka N."/>
            <person name="Fukunaka R."/>
            <person name="Hamada M."/>
            <person name="Harada C."/>
            <person name="Hayashi A."/>
            <person name="Hijishita S."/>
            <person name="Honda M."/>
            <person name="Hosokawa S."/>
            <person name="Ichikawa Y."/>
            <person name="Idonuma A."/>
            <person name="Iijima M."/>
            <person name="Ikeda M."/>
            <person name="Ikeno M."/>
            <person name="Ito K."/>
            <person name="Ito S."/>
            <person name="Ito T."/>
            <person name="Ito Y."/>
            <person name="Ito Y."/>
            <person name="Iwabuchi A."/>
            <person name="Kamiya K."/>
            <person name="Karasawa W."/>
            <person name="Kurita K."/>
            <person name="Katagiri S."/>
            <person name="Kikuta A."/>
            <person name="Kobayashi H."/>
            <person name="Kobayashi N."/>
            <person name="Machita K."/>
            <person name="Maehara T."/>
            <person name="Masukawa M."/>
            <person name="Mizubayashi T."/>
            <person name="Mukai Y."/>
            <person name="Nagasaki H."/>
            <person name="Nagata Y."/>
            <person name="Naito S."/>
            <person name="Nakashima M."/>
            <person name="Nakama Y."/>
            <person name="Nakamichi Y."/>
            <person name="Nakamura M."/>
            <person name="Meguro A."/>
            <person name="Negishi M."/>
            <person name="Ohta I."/>
            <person name="Ohta T."/>
            <person name="Okamoto M."/>
            <person name="Ono N."/>
            <person name="Saji S."/>
            <person name="Sakaguchi M."/>
            <person name="Sakai K."/>
            <person name="Shibata M."/>
            <person name="Shimokawa T."/>
            <person name="Song J."/>
            <person name="Takazaki Y."/>
            <person name="Terasawa K."/>
            <person name="Tsugane M."/>
            <person name="Tsuji K."/>
            <person name="Ueda S."/>
            <person name="Waki K."/>
            <person name="Yamagata H."/>
            <person name="Yamamoto M."/>
            <person name="Yamamoto S."/>
            <person name="Yamane H."/>
            <person name="Yoshiki S."/>
            <person name="Yoshihara R."/>
            <person name="Yukawa K."/>
            <person name="Zhong H."/>
            <person name="Yano M."/>
            <person name="Yuan Q."/>
            <person name="Ouyang S."/>
            <person name="Liu J."/>
            <person name="Jones K.M."/>
            <person name="Gansberger K."/>
            <person name="Moffat K."/>
            <person name="Hill J."/>
            <person name="Bera J."/>
            <person name="Fadrosh D."/>
            <person name="Jin S."/>
            <person name="Johri S."/>
            <person name="Kim M."/>
            <person name="Overton L."/>
            <person name="Reardon M."/>
            <person name="Tsitrin T."/>
            <person name="Vuong H."/>
            <person name="Weaver B."/>
            <person name="Ciecko A."/>
            <person name="Tallon L."/>
            <person name="Jackson J."/>
            <person name="Pai G."/>
            <person name="Aken S.V."/>
            <person name="Utterback T."/>
            <person name="Reidmuller S."/>
            <person name="Feldblyum T."/>
            <person name="Hsiao J."/>
            <person name="Zismann V."/>
            <person name="Iobst S."/>
            <person name="de Vazeille A.R."/>
            <person name="Buell C.R."/>
            <person name="Ying K."/>
            <person name="Li Y."/>
            <person name="Lu T."/>
            <person name="Huang Y."/>
            <person name="Zhao Q."/>
            <person name="Feng Q."/>
            <person name="Zhang L."/>
            <person name="Zhu J."/>
            <person name="Weng Q."/>
            <person name="Mu J."/>
            <person name="Lu Y."/>
            <person name="Fan D."/>
            <person name="Liu Y."/>
            <person name="Guan J."/>
            <person name="Zhang Y."/>
            <person name="Yu S."/>
            <person name="Liu X."/>
            <person name="Zhang Y."/>
            <person name="Hong G."/>
            <person name="Han B."/>
            <person name="Choisne N."/>
            <person name="Demange N."/>
            <person name="Orjeda G."/>
            <person name="Samain S."/>
            <person name="Cattolico L."/>
            <person name="Pelletier E."/>
            <person name="Couloux A."/>
            <person name="Segurens B."/>
            <person name="Wincker P."/>
            <person name="D'Hont A."/>
            <person name="Scarpelli C."/>
            <person name="Weissenbach J."/>
            <person name="Salanoubat M."/>
            <person name="Quetier F."/>
            <person name="Yu Y."/>
            <person name="Kim H.R."/>
            <person name="Rambo T."/>
            <person name="Currie J."/>
            <person name="Collura K."/>
            <person name="Luo M."/>
            <person name="Yang T."/>
            <person name="Ammiraju J.S.S."/>
            <person name="Engler F."/>
            <person name="Soderlund C."/>
            <person name="Wing R.A."/>
            <person name="Palmer L.E."/>
            <person name="de la Bastide M."/>
            <person name="Spiegel L."/>
            <person name="Nascimento L."/>
            <person name="Zutavern T."/>
            <person name="O'Shaughnessy A."/>
            <person name="Dike S."/>
            <person name="Dedhia N."/>
            <person name="Preston R."/>
            <person name="Balija V."/>
            <person name="McCombie W.R."/>
            <person name="Chow T."/>
            <person name="Chen H."/>
            <person name="Chung M."/>
            <person name="Chen C."/>
            <person name="Shaw J."/>
            <person name="Wu H."/>
            <person name="Hsiao K."/>
            <person name="Chao Y."/>
            <person name="Chu M."/>
            <person name="Cheng C."/>
            <person name="Hour A."/>
            <person name="Lee P."/>
            <person name="Lin S."/>
            <person name="Lin Y."/>
            <person name="Liou J."/>
            <person name="Liu S."/>
            <person name="Hsing Y."/>
            <person name="Raghuvanshi S."/>
            <person name="Mohanty A."/>
            <person name="Bharti A.K."/>
            <person name="Gaur A."/>
            <person name="Gupta V."/>
            <person name="Kumar D."/>
            <person name="Ravi V."/>
            <person name="Vij S."/>
            <person name="Kapur A."/>
            <person name="Khurana P."/>
            <person name="Khurana P."/>
            <person name="Khurana J.P."/>
            <person name="Tyagi A.K."/>
            <person name="Gaikwad K."/>
            <person name="Singh A."/>
            <person name="Dalal V."/>
            <person name="Srivastava S."/>
            <person name="Dixit A."/>
            <person name="Pal A.K."/>
            <person name="Ghazi I.A."/>
            <person name="Yadav M."/>
            <person name="Pandit A."/>
            <person name="Bhargava A."/>
            <person name="Sureshbabu K."/>
            <person name="Batra K."/>
            <person name="Sharma T.R."/>
            <person name="Mohapatra T."/>
            <person name="Singh N.K."/>
            <person name="Messing J."/>
            <person name="Nelson A.B."/>
            <person name="Fuks G."/>
            <person name="Kavchok S."/>
            <person name="Keizer G."/>
            <person name="Linton E."/>
            <person name="Llaca V."/>
            <person name="Song R."/>
            <person name="Tanyolac B."/>
            <person name="Young S."/>
            <person name="Ho-Il K."/>
            <person name="Hahn J.H."/>
            <person name="Sangsakoo G."/>
            <person name="Vanavichit A."/>
            <person name="de Mattos Luiz.A.T."/>
            <person name="Zimmer P.D."/>
            <person name="Malone G."/>
            <person name="Dellagostin O."/>
            <person name="de Oliveira A.C."/>
            <person name="Bevan M."/>
            <person name="Bancroft I."/>
            <person name="Minx P."/>
            <person name="Cordum H."/>
            <person name="Wilson R."/>
            <person name="Cheng Z."/>
            <person name="Jin W."/>
            <person name="Jiang J."/>
            <person name="Leong S.A."/>
            <person name="Iwama H."/>
            <person name="Gojobori T."/>
            <person name="Itoh T."/>
            <person name="Niimura Y."/>
            <person name="Fujii Y."/>
            <person name="Habara T."/>
            <person name="Sakai H."/>
            <person name="Sato Y."/>
            <person name="Wilson G."/>
            <person name="Kumar K."/>
            <person name="McCouch S."/>
            <person name="Juretic N."/>
            <person name="Hoen D."/>
            <person name="Wright S."/>
            <person name="Bruskiewich R."/>
            <person name="Bureau T."/>
            <person name="Miyao A."/>
            <person name="Hirochika H."/>
            <person name="Nishikawa T."/>
            <person name="Kadowaki K."/>
            <person name="Sugiura M."/>
            <person name="Burr B."/>
            <person name="Sasaki T."/>
        </authorList>
    </citation>
    <scope>NUCLEOTIDE SEQUENCE [LARGE SCALE GENOMIC DNA]</scope>
    <source>
        <strain evidence="4">cv. Nipponbare</strain>
    </source>
</reference>
<evidence type="ECO:0000313" key="4">
    <source>
        <dbReference type="Proteomes" id="UP000000763"/>
    </source>
</evidence>
<evidence type="ECO:0000256" key="1">
    <source>
        <dbReference type="SAM" id="MobiDB-lite"/>
    </source>
</evidence>
<organism evidence="3 4">
    <name type="scientific">Oryza sativa subsp. japonica</name>
    <name type="common">Rice</name>
    <dbReference type="NCBI Taxonomy" id="39947"/>
    <lineage>
        <taxon>Eukaryota</taxon>
        <taxon>Viridiplantae</taxon>
        <taxon>Streptophyta</taxon>
        <taxon>Embryophyta</taxon>
        <taxon>Tracheophyta</taxon>
        <taxon>Spermatophyta</taxon>
        <taxon>Magnoliopsida</taxon>
        <taxon>Liliopsida</taxon>
        <taxon>Poales</taxon>
        <taxon>Poaceae</taxon>
        <taxon>BOP clade</taxon>
        <taxon>Oryzoideae</taxon>
        <taxon>Oryzeae</taxon>
        <taxon>Oryzinae</taxon>
        <taxon>Oryza</taxon>
        <taxon>Oryza sativa</taxon>
    </lineage>
</organism>
<feature type="region of interest" description="Disordered" evidence="1">
    <location>
        <begin position="54"/>
        <end position="84"/>
    </location>
</feature>
<reference evidence="3" key="2">
    <citation type="submission" date="2002-07" db="EMBL/GenBank/DDBJ databases">
        <title>Oryza sativa nipponbare(GA3) genomic DNA, chromosome 8, BAC clone:OSJNBa0078D03.</title>
        <authorList>
            <person name="Sasaki T."/>
            <person name="Matsumoto T."/>
            <person name="Katayose Y."/>
        </authorList>
    </citation>
    <scope>NUCLEOTIDE SEQUENCE</scope>
</reference>
<protein>
    <submittedName>
        <fullName evidence="3">Uncharacterized protein</fullName>
    </submittedName>
</protein>
<gene>
    <name evidence="3" type="ORF">OSJNBa0078D03.43</name>
    <name evidence="2" type="ORF">P0703C03.23</name>
</gene>
<evidence type="ECO:0000313" key="2">
    <source>
        <dbReference type="EMBL" id="BAD03254.1"/>
    </source>
</evidence>
<dbReference type="EMBL" id="AP005493">
    <property type="protein sequence ID" value="BAD03677.1"/>
    <property type="molecule type" value="Genomic_DNA"/>
</dbReference>
<dbReference type="Proteomes" id="UP000000763">
    <property type="component" value="Chromosome 8"/>
</dbReference>
<reference evidence="4" key="4">
    <citation type="journal article" date="2008" name="Nucleic Acids Res.">
        <title>The rice annotation project database (RAP-DB): 2008 update.</title>
        <authorList>
            <consortium name="The rice annotation project (RAP)"/>
        </authorList>
    </citation>
    <scope>GENOME REANNOTATION</scope>
    <source>
        <strain evidence="4">cv. Nipponbare</strain>
    </source>
</reference>
<dbReference type="AlphaFoldDB" id="Q6Z0D1"/>